<evidence type="ECO:0000256" key="1">
    <source>
        <dbReference type="ARBA" id="ARBA00009919"/>
    </source>
</evidence>
<dbReference type="NCBIfam" id="NF006204">
    <property type="entry name" value="PRK08328.1"/>
    <property type="match status" value="1"/>
</dbReference>
<dbReference type="InterPro" id="IPR000594">
    <property type="entry name" value="ThiF_NAD_FAD-bd"/>
</dbReference>
<dbReference type="CDD" id="cd00757">
    <property type="entry name" value="ThiF_MoeB_HesA_family"/>
    <property type="match status" value="1"/>
</dbReference>
<accession>A0AAE4NWF4</accession>
<evidence type="ECO:0000313" key="4">
    <source>
        <dbReference type="Proteomes" id="UP001245683"/>
    </source>
</evidence>
<dbReference type="RefSeq" id="WP_315341151.1">
    <property type="nucleotide sequence ID" value="NZ_JAVDZE010000002.1"/>
</dbReference>
<comment type="caution">
    <text evidence="3">The sequence shown here is derived from an EMBL/GenBank/DDBJ whole genome shotgun (WGS) entry which is preliminary data.</text>
</comment>
<sequence length="239" mass="26367">MLSEKDLQRYDRQIMVWGTEGQEKLKNATVAVVGVGGLGSPVAYYLAAAGVGRILLVDSEKPELSNLNRQILHWEEDLGKNPKPVSAAWKLGRFNSSIEIAPLVARITEENVDKVLKDADIIVDCLDSFKTRFILDDYSQRTGKPLVHGAVERTYGQVTTIVPGKTMSLREIFGNVREKEGKFPIIGATAAFVGSIQVMEVLKLITGLGEPLLNKLLIVDLAYNTFEIINLKDSTKENP</sequence>
<dbReference type="GO" id="GO:0008641">
    <property type="term" value="F:ubiquitin-like modifier activating enzyme activity"/>
    <property type="evidence" value="ECO:0007669"/>
    <property type="project" value="InterPro"/>
</dbReference>
<dbReference type="Gene3D" id="3.40.50.720">
    <property type="entry name" value="NAD(P)-binding Rossmann-like Domain"/>
    <property type="match status" value="1"/>
</dbReference>
<proteinExistence type="inferred from homology"/>
<name>A0AAE4NWF4_9EURY</name>
<protein>
    <submittedName>
        <fullName evidence="3">ThiF family adenylyltransferase</fullName>
    </submittedName>
</protein>
<dbReference type="InterPro" id="IPR045886">
    <property type="entry name" value="ThiF/MoeB/HesA"/>
</dbReference>
<keyword evidence="3" id="KW-0808">Transferase</keyword>
<dbReference type="Proteomes" id="UP001245683">
    <property type="component" value="Unassembled WGS sequence"/>
</dbReference>
<dbReference type="InterPro" id="IPR035985">
    <property type="entry name" value="Ubiquitin-activating_enz"/>
</dbReference>
<comment type="similarity">
    <text evidence="1">Belongs to the HesA/MoeB/ThiF family.</text>
</comment>
<dbReference type="Pfam" id="PF00899">
    <property type="entry name" value="ThiF"/>
    <property type="match status" value="1"/>
</dbReference>
<evidence type="ECO:0000259" key="2">
    <source>
        <dbReference type="Pfam" id="PF00899"/>
    </source>
</evidence>
<dbReference type="FunFam" id="3.40.50.720:FF:000080">
    <property type="entry name" value="Thiazole biosynthesis adenylyltransferase ThiF"/>
    <property type="match status" value="1"/>
</dbReference>
<feature type="domain" description="THIF-type NAD/FAD binding fold" evidence="2">
    <location>
        <begin position="10"/>
        <end position="233"/>
    </location>
</feature>
<dbReference type="GO" id="GO:0016779">
    <property type="term" value="F:nucleotidyltransferase activity"/>
    <property type="evidence" value="ECO:0007669"/>
    <property type="project" value="UniProtKB-KW"/>
</dbReference>
<organism evidence="3 4">
    <name type="scientific">Thermococcus waiotapuensis</name>
    <dbReference type="NCBI Taxonomy" id="90909"/>
    <lineage>
        <taxon>Archaea</taxon>
        <taxon>Methanobacteriati</taxon>
        <taxon>Methanobacteriota</taxon>
        <taxon>Thermococci</taxon>
        <taxon>Thermococcales</taxon>
        <taxon>Thermococcaceae</taxon>
        <taxon>Thermococcus</taxon>
    </lineage>
</organism>
<keyword evidence="3" id="KW-0548">Nucleotidyltransferase</keyword>
<evidence type="ECO:0000313" key="3">
    <source>
        <dbReference type="EMBL" id="MDV3103771.1"/>
    </source>
</evidence>
<dbReference type="SUPFAM" id="SSF69572">
    <property type="entry name" value="Activating enzymes of the ubiquitin-like proteins"/>
    <property type="match status" value="1"/>
</dbReference>
<dbReference type="PANTHER" id="PTHR10953:SF102">
    <property type="entry name" value="ADENYLYLTRANSFERASE AND SULFURTRANSFERASE MOCS3"/>
    <property type="match status" value="1"/>
</dbReference>
<dbReference type="PANTHER" id="PTHR10953">
    <property type="entry name" value="UBIQUITIN-ACTIVATING ENZYME E1"/>
    <property type="match status" value="1"/>
</dbReference>
<dbReference type="GO" id="GO:0005737">
    <property type="term" value="C:cytoplasm"/>
    <property type="evidence" value="ECO:0007669"/>
    <property type="project" value="TreeGrafter"/>
</dbReference>
<dbReference type="AlphaFoldDB" id="A0AAE4NWF4"/>
<dbReference type="EMBL" id="JAVDZE010000002">
    <property type="protein sequence ID" value="MDV3103771.1"/>
    <property type="molecule type" value="Genomic_DNA"/>
</dbReference>
<dbReference type="GO" id="GO:0004792">
    <property type="term" value="F:thiosulfate-cyanide sulfurtransferase activity"/>
    <property type="evidence" value="ECO:0007669"/>
    <property type="project" value="TreeGrafter"/>
</dbReference>
<reference evidence="3 4" key="1">
    <citation type="submission" date="2023-08" db="EMBL/GenBank/DDBJ databases">
        <title>Draft genome sequence of Thermococcus waiotapuensis WT1T, a thermophilic sulphur-dependent archaeon from order Thermococcales.</title>
        <authorList>
            <person name="Manners S.H."/>
            <person name="Carere C.R."/>
            <person name="Dhami M.K."/>
            <person name="Dobson R.C.J."/>
            <person name="Stott M.B."/>
        </authorList>
    </citation>
    <scope>NUCLEOTIDE SEQUENCE [LARGE SCALE GENOMIC DNA]</scope>
    <source>
        <strain evidence="3 4">WT1</strain>
    </source>
</reference>
<keyword evidence="4" id="KW-1185">Reference proteome</keyword>
<gene>
    <name evidence="3" type="ORF">RBI02_04325</name>
</gene>